<evidence type="ECO:0000256" key="1">
    <source>
        <dbReference type="SAM" id="Phobius"/>
    </source>
</evidence>
<feature type="transmembrane region" description="Helical" evidence="1">
    <location>
        <begin position="351"/>
        <end position="372"/>
    </location>
</feature>
<keyword evidence="1" id="KW-1133">Transmembrane helix</keyword>
<keyword evidence="1" id="KW-0812">Transmembrane</keyword>
<dbReference type="OrthoDB" id="5428055at2759"/>
<dbReference type="AlphaFoldDB" id="A0A0U5G5U4"/>
<evidence type="ECO:0000313" key="3">
    <source>
        <dbReference type="Proteomes" id="UP000054771"/>
    </source>
</evidence>
<sequence>MSPTTEYKLTVWSSLPSPPDYKTQDVSAIFASETFMGTEFQDLKSKPSSCLETAALSGESFISVIQIETYTPTVARILKHCLPNFPERLLQHVVSNTSTGETFSVIPSAIENSSNIGFLMNYPMAFADEQLQVLQNGLLPIATWICEPDHNHRASTDAKKAAIVICSSAIVPQRLALHYCAACKKRWGRLQEDLLWICADLLRLFADGTQVLHTVKQNMTTYHYQIHGDTKTLSLLGLTKRLHKDTAKMITLREQLRVHLSELMRLLRPLNFSVAGDLAMRIQDHADAVMYHKETSDVILRQLENMMSLAFNIETMAQGQAVARLNTLAFAFLPISWVATLFGMTQFSISAAWYPLWASIALATVTTLAILLPRCRRLKYASPFIGYRFGWRLRDHIKHMSQKHNVTGAGFDDHLPTKTVANEYQHDTPCAPPLVSADYHAPVSSQHSSTSDTLSIYVD</sequence>
<feature type="transmembrane region" description="Helical" evidence="1">
    <location>
        <begin position="325"/>
        <end position="345"/>
    </location>
</feature>
<organism evidence="2 3">
    <name type="scientific">Aspergillus calidoustus</name>
    <dbReference type="NCBI Taxonomy" id="454130"/>
    <lineage>
        <taxon>Eukaryota</taxon>
        <taxon>Fungi</taxon>
        <taxon>Dikarya</taxon>
        <taxon>Ascomycota</taxon>
        <taxon>Pezizomycotina</taxon>
        <taxon>Eurotiomycetes</taxon>
        <taxon>Eurotiomycetidae</taxon>
        <taxon>Eurotiales</taxon>
        <taxon>Aspergillaceae</taxon>
        <taxon>Aspergillus</taxon>
        <taxon>Aspergillus subgen. Nidulantes</taxon>
    </lineage>
</organism>
<dbReference type="GO" id="GO:0046873">
    <property type="term" value="F:metal ion transmembrane transporter activity"/>
    <property type="evidence" value="ECO:0007669"/>
    <property type="project" value="InterPro"/>
</dbReference>
<keyword evidence="1" id="KW-0472">Membrane</keyword>
<keyword evidence="3" id="KW-1185">Reference proteome</keyword>
<dbReference type="EMBL" id="CDMC01000005">
    <property type="protein sequence ID" value="CEL05768.1"/>
    <property type="molecule type" value="Genomic_DNA"/>
</dbReference>
<protein>
    <submittedName>
        <fullName evidence="2">Uncharacterized protein</fullName>
    </submittedName>
</protein>
<dbReference type="STRING" id="454130.A0A0U5G5U4"/>
<dbReference type="Proteomes" id="UP000054771">
    <property type="component" value="Unassembled WGS sequence"/>
</dbReference>
<evidence type="ECO:0000313" key="2">
    <source>
        <dbReference type="EMBL" id="CEL05768.1"/>
    </source>
</evidence>
<dbReference type="InterPro" id="IPR002523">
    <property type="entry name" value="MgTranspt_CorA/ZnTranspt_ZntB"/>
</dbReference>
<proteinExistence type="predicted"/>
<accession>A0A0U5G5U4</accession>
<dbReference type="Pfam" id="PF01544">
    <property type="entry name" value="CorA"/>
    <property type="match status" value="1"/>
</dbReference>
<dbReference type="GO" id="GO:0016020">
    <property type="term" value="C:membrane"/>
    <property type="evidence" value="ECO:0007669"/>
    <property type="project" value="InterPro"/>
</dbReference>
<name>A0A0U5G5U4_ASPCI</name>
<dbReference type="Gene3D" id="1.20.58.340">
    <property type="entry name" value="Magnesium transport protein CorA, transmembrane region"/>
    <property type="match status" value="1"/>
</dbReference>
<gene>
    <name evidence="2" type="ORF">ASPCAL06883</name>
</gene>
<reference evidence="3" key="1">
    <citation type="journal article" date="2016" name="Genome Announc.">
        <title>Draft genome sequences of fungus Aspergillus calidoustus.</title>
        <authorList>
            <person name="Horn F."/>
            <person name="Linde J."/>
            <person name="Mattern D.J."/>
            <person name="Walther G."/>
            <person name="Guthke R."/>
            <person name="Scherlach K."/>
            <person name="Martin K."/>
            <person name="Brakhage A.A."/>
            <person name="Petzke L."/>
            <person name="Valiante V."/>
        </authorList>
    </citation>
    <scope>NUCLEOTIDE SEQUENCE [LARGE SCALE GENOMIC DNA]</scope>
    <source>
        <strain evidence="3">SF006504</strain>
    </source>
</reference>